<dbReference type="Proteomes" id="UP000037997">
    <property type="component" value="Unassembled WGS sequence"/>
</dbReference>
<dbReference type="EMBL" id="JNOC01000015">
    <property type="protein sequence ID" value="KPH56398.1"/>
    <property type="molecule type" value="Genomic_DNA"/>
</dbReference>
<accession>A0A0N0LTV7</accession>
<keyword evidence="1" id="KW-0812">Transmembrane</keyword>
<evidence type="ECO:0000256" key="1">
    <source>
        <dbReference type="SAM" id="Phobius"/>
    </source>
</evidence>
<protein>
    <submittedName>
        <fullName evidence="2">Uncharacterized protein</fullName>
    </submittedName>
</protein>
<dbReference type="AlphaFoldDB" id="A0A0N0LTV7"/>
<sequence length="65" mass="7486">MKILLYFITIYLILSLICGSIIIGIMIKKGYKVPKSLLELAKVFFLSPIIWCKEIISVLLEELKK</sequence>
<reference evidence="2 3" key="1">
    <citation type="submission" date="2014-06" db="EMBL/GenBank/DDBJ databases">
        <title>Helicobacter pullorum isolates in fresh chicken meat - phenotypic and genotypic features.</title>
        <authorList>
            <person name="Borges V."/>
            <person name="Santos A."/>
            <person name="Correia C.B."/>
            <person name="Saraiva M."/>
            <person name="Menard A."/>
            <person name="Vieira L."/>
            <person name="Sampaio D.A."/>
            <person name="Gomes J.P."/>
            <person name="Oleastro M."/>
        </authorList>
    </citation>
    <scope>NUCLEOTIDE SEQUENCE [LARGE SCALE GENOMIC DNA]</scope>
    <source>
        <strain evidence="2 3">229334/12</strain>
    </source>
</reference>
<evidence type="ECO:0000313" key="2">
    <source>
        <dbReference type="EMBL" id="KPH56398.1"/>
    </source>
</evidence>
<keyword evidence="1" id="KW-1133">Transmembrane helix</keyword>
<keyword evidence="1" id="KW-0472">Membrane</keyword>
<organism evidence="2 3">
    <name type="scientific">Helicobacter pullorum</name>
    <dbReference type="NCBI Taxonomy" id="35818"/>
    <lineage>
        <taxon>Bacteria</taxon>
        <taxon>Pseudomonadati</taxon>
        <taxon>Campylobacterota</taxon>
        <taxon>Epsilonproteobacteria</taxon>
        <taxon>Campylobacterales</taxon>
        <taxon>Helicobacteraceae</taxon>
        <taxon>Helicobacter</taxon>
    </lineage>
</organism>
<dbReference type="STRING" id="35818.HPU229336_06400"/>
<proteinExistence type="predicted"/>
<gene>
    <name evidence="2" type="ORF">HPU229334_01335</name>
</gene>
<evidence type="ECO:0000313" key="3">
    <source>
        <dbReference type="Proteomes" id="UP000037997"/>
    </source>
</evidence>
<comment type="caution">
    <text evidence="2">The sequence shown here is derived from an EMBL/GenBank/DDBJ whole genome shotgun (WGS) entry which is preliminary data.</text>
</comment>
<dbReference type="PATRIC" id="fig|35818.11.peg.261"/>
<feature type="transmembrane region" description="Helical" evidence="1">
    <location>
        <begin position="6"/>
        <end position="27"/>
    </location>
</feature>
<name>A0A0N0LTV7_9HELI</name>